<comment type="cofactor">
    <cofactor evidence="1">
        <name>FAD</name>
        <dbReference type="ChEBI" id="CHEBI:57692"/>
    </cofactor>
</comment>
<comment type="caution">
    <text evidence="7">The sequence shown here is derived from an EMBL/GenBank/DDBJ whole genome shotgun (WGS) entry which is preliminary data.</text>
</comment>
<dbReference type="EMBL" id="CAJNJA010079097">
    <property type="protein sequence ID" value="CAE7924367.1"/>
    <property type="molecule type" value="Genomic_DNA"/>
</dbReference>
<dbReference type="OrthoDB" id="424974at2759"/>
<gene>
    <name evidence="7" type="primary">soxA</name>
    <name evidence="7" type="ORF">SNEC2469_LOCUS31959</name>
</gene>
<keyword evidence="5" id="KW-0560">Oxidoreductase</keyword>
<evidence type="ECO:0000256" key="4">
    <source>
        <dbReference type="ARBA" id="ARBA00022827"/>
    </source>
</evidence>
<reference evidence="7" key="1">
    <citation type="submission" date="2021-02" db="EMBL/GenBank/DDBJ databases">
        <authorList>
            <person name="Dougan E. K."/>
            <person name="Rhodes N."/>
            <person name="Thang M."/>
            <person name="Chan C."/>
        </authorList>
    </citation>
    <scope>NUCLEOTIDE SEQUENCE</scope>
</reference>
<dbReference type="GO" id="GO:0008115">
    <property type="term" value="F:sarcosine oxidase activity"/>
    <property type="evidence" value="ECO:0007669"/>
    <property type="project" value="TreeGrafter"/>
</dbReference>
<evidence type="ECO:0000256" key="5">
    <source>
        <dbReference type="ARBA" id="ARBA00023002"/>
    </source>
</evidence>
<dbReference type="Gene3D" id="3.50.50.60">
    <property type="entry name" value="FAD/NAD(P)-binding domain"/>
    <property type="match status" value="1"/>
</dbReference>
<name>A0A813BZ66_9DINO</name>
<dbReference type="Proteomes" id="UP000601435">
    <property type="component" value="Unassembled WGS sequence"/>
</dbReference>
<organism evidence="7 8">
    <name type="scientific">Symbiodinium necroappetens</name>
    <dbReference type="NCBI Taxonomy" id="1628268"/>
    <lineage>
        <taxon>Eukaryota</taxon>
        <taxon>Sar</taxon>
        <taxon>Alveolata</taxon>
        <taxon>Dinophyceae</taxon>
        <taxon>Suessiales</taxon>
        <taxon>Symbiodiniaceae</taxon>
        <taxon>Symbiodinium</taxon>
    </lineage>
</organism>
<dbReference type="PANTHER" id="PTHR10961">
    <property type="entry name" value="PEROXISOMAL SARCOSINE OXIDASE"/>
    <property type="match status" value="1"/>
</dbReference>
<evidence type="ECO:0000256" key="2">
    <source>
        <dbReference type="ARBA" id="ARBA00010989"/>
    </source>
</evidence>
<keyword evidence="8" id="KW-1185">Reference proteome</keyword>
<dbReference type="InterPro" id="IPR045170">
    <property type="entry name" value="MTOX"/>
</dbReference>
<accession>A0A813BZ66</accession>
<evidence type="ECO:0000256" key="3">
    <source>
        <dbReference type="ARBA" id="ARBA00022630"/>
    </source>
</evidence>
<sequence>MGLSTAARLAERGYRVVVLDENHPIRGSWGSTRASHLRMEDPVLLQMSLFSIRSWLDLQERMRTRFGPDEADWFFYRRTGGLMAGPASIVEAMAEKIRREVPTKQGEVEVLTAAETPERFPQLHLDPK</sequence>
<feature type="non-terminal residue" evidence="7">
    <location>
        <position position="128"/>
    </location>
</feature>
<dbReference type="PANTHER" id="PTHR10961:SF7">
    <property type="entry name" value="FAD DEPENDENT OXIDOREDUCTASE DOMAIN-CONTAINING PROTEIN"/>
    <property type="match status" value="1"/>
</dbReference>
<evidence type="ECO:0000256" key="1">
    <source>
        <dbReference type="ARBA" id="ARBA00001974"/>
    </source>
</evidence>
<dbReference type="SUPFAM" id="SSF51905">
    <property type="entry name" value="FAD/NAD(P)-binding domain"/>
    <property type="match status" value="1"/>
</dbReference>
<keyword evidence="4" id="KW-0274">FAD</keyword>
<dbReference type="InterPro" id="IPR006076">
    <property type="entry name" value="FAD-dep_OxRdtase"/>
</dbReference>
<dbReference type="AlphaFoldDB" id="A0A813BZ66"/>
<evidence type="ECO:0000313" key="8">
    <source>
        <dbReference type="Proteomes" id="UP000601435"/>
    </source>
</evidence>
<protein>
    <submittedName>
        <fullName evidence="7">SoxA protein</fullName>
    </submittedName>
</protein>
<dbReference type="GO" id="GO:0050660">
    <property type="term" value="F:flavin adenine dinucleotide binding"/>
    <property type="evidence" value="ECO:0007669"/>
    <property type="project" value="InterPro"/>
</dbReference>
<dbReference type="InterPro" id="IPR036188">
    <property type="entry name" value="FAD/NAD-bd_sf"/>
</dbReference>
<dbReference type="Gene3D" id="3.30.9.10">
    <property type="entry name" value="D-Amino Acid Oxidase, subunit A, domain 2"/>
    <property type="match status" value="1"/>
</dbReference>
<proteinExistence type="inferred from homology"/>
<comment type="similarity">
    <text evidence="2">Belongs to the MSOX/MTOX family.</text>
</comment>
<feature type="domain" description="FAD dependent oxidoreductase" evidence="6">
    <location>
        <begin position="1"/>
        <end position="122"/>
    </location>
</feature>
<evidence type="ECO:0000313" key="7">
    <source>
        <dbReference type="EMBL" id="CAE7924367.1"/>
    </source>
</evidence>
<dbReference type="Pfam" id="PF01266">
    <property type="entry name" value="DAO"/>
    <property type="match status" value="1"/>
</dbReference>
<keyword evidence="3" id="KW-0285">Flavoprotein</keyword>
<evidence type="ECO:0000259" key="6">
    <source>
        <dbReference type="Pfam" id="PF01266"/>
    </source>
</evidence>